<reference evidence="1 2" key="1">
    <citation type="journal article" date="2010" name="J. Bacteriol.">
        <title>Genome sequence of Fulvimarina pelagi HTCC2506T, a Mn(II)-oxidizing alphaproteobacterium possessing an aerobic anoxygenic photosynthetic gene cluster and Xanthorhodopsin.</title>
        <authorList>
            <person name="Kang I."/>
            <person name="Oh H.M."/>
            <person name="Lim S.I."/>
            <person name="Ferriera S."/>
            <person name="Giovannoni S.J."/>
            <person name="Cho J.C."/>
        </authorList>
    </citation>
    <scope>NUCLEOTIDE SEQUENCE [LARGE SCALE GENOMIC DNA]</scope>
    <source>
        <strain evidence="1 2">HTCC2506</strain>
    </source>
</reference>
<dbReference type="HOGENOM" id="CLU_3310213_0_0_5"/>
<comment type="caution">
    <text evidence="1">The sequence shown here is derived from an EMBL/GenBank/DDBJ whole genome shotgun (WGS) entry which is preliminary data.</text>
</comment>
<protein>
    <submittedName>
        <fullName evidence="1">Uncharacterized protein</fullName>
    </submittedName>
</protein>
<keyword evidence="2" id="KW-1185">Reference proteome</keyword>
<name>Q0G0C7_9HYPH</name>
<accession>Q0G0C7</accession>
<evidence type="ECO:0000313" key="1">
    <source>
        <dbReference type="EMBL" id="EAU40666.1"/>
    </source>
</evidence>
<dbReference type="EMBL" id="AATP01000006">
    <property type="protein sequence ID" value="EAU40666.1"/>
    <property type="molecule type" value="Genomic_DNA"/>
</dbReference>
<gene>
    <name evidence="1" type="ORF">FP2506_03029</name>
</gene>
<proteinExistence type="predicted"/>
<dbReference type="Proteomes" id="UP000004310">
    <property type="component" value="Unassembled WGS sequence"/>
</dbReference>
<evidence type="ECO:0000313" key="2">
    <source>
        <dbReference type="Proteomes" id="UP000004310"/>
    </source>
</evidence>
<organism evidence="1 2">
    <name type="scientific">Fulvimarina pelagi HTCC2506</name>
    <dbReference type="NCBI Taxonomy" id="314231"/>
    <lineage>
        <taxon>Bacteria</taxon>
        <taxon>Pseudomonadati</taxon>
        <taxon>Pseudomonadota</taxon>
        <taxon>Alphaproteobacteria</taxon>
        <taxon>Hyphomicrobiales</taxon>
        <taxon>Aurantimonadaceae</taxon>
        <taxon>Fulvimarina</taxon>
    </lineage>
</organism>
<sequence>MGGKNSNETRIGCEVGRGFNIFSDLRFFAGARLMNLVYG</sequence>
<dbReference type="AlphaFoldDB" id="Q0G0C7"/>